<evidence type="ECO:0000313" key="5">
    <source>
        <dbReference type="Proteomes" id="UP000054985"/>
    </source>
</evidence>
<dbReference type="EMBL" id="UGOG01000001">
    <property type="protein sequence ID" value="STX63428.1"/>
    <property type="molecule type" value="Genomic_DNA"/>
</dbReference>
<dbReference type="Proteomes" id="UP000054985">
    <property type="component" value="Unassembled WGS sequence"/>
</dbReference>
<dbReference type="GO" id="GO:0050152">
    <property type="term" value="F:omega-amidase activity"/>
    <property type="evidence" value="ECO:0007669"/>
    <property type="project" value="TreeGrafter"/>
</dbReference>
<dbReference type="GO" id="GO:0000257">
    <property type="term" value="F:nitrilase activity"/>
    <property type="evidence" value="ECO:0007669"/>
    <property type="project" value="UniProtKB-EC"/>
</dbReference>
<evidence type="ECO:0000256" key="1">
    <source>
        <dbReference type="ARBA" id="ARBA00010613"/>
    </source>
</evidence>
<keyword evidence="4" id="KW-0378">Hydrolase</keyword>
<reference evidence="4 6" key="2">
    <citation type="submission" date="2018-06" db="EMBL/GenBank/DDBJ databases">
        <authorList>
            <consortium name="Pathogen Informatics"/>
            <person name="Doyle S."/>
        </authorList>
    </citation>
    <scope>NUCLEOTIDE SEQUENCE [LARGE SCALE GENOMIC DNA]</scope>
    <source>
        <strain evidence="4 6">NCTC12239</strain>
    </source>
</reference>
<dbReference type="PROSITE" id="PS01227">
    <property type="entry name" value="UPF0012"/>
    <property type="match status" value="1"/>
</dbReference>
<dbReference type="Proteomes" id="UP000254040">
    <property type="component" value="Unassembled WGS sequence"/>
</dbReference>
<evidence type="ECO:0000313" key="6">
    <source>
        <dbReference type="Proteomes" id="UP000254040"/>
    </source>
</evidence>
<dbReference type="EMBL" id="LNYN01000042">
    <property type="protein sequence ID" value="KTD30748.1"/>
    <property type="molecule type" value="Genomic_DNA"/>
</dbReference>
<protein>
    <submittedName>
        <fullName evidence="4">Nitrilase</fullName>
        <ecNumber evidence="4">3.5.1.100</ecNumber>
        <ecNumber evidence="4">3.5.5.1</ecNumber>
    </submittedName>
</protein>
<reference evidence="3 5" key="1">
    <citation type="submission" date="2015-11" db="EMBL/GenBank/DDBJ databases">
        <title>Genomic analysis of 38 Legionella species identifies large and diverse effector repertoires.</title>
        <authorList>
            <person name="Burstein D."/>
            <person name="Amaro F."/>
            <person name="Zusman T."/>
            <person name="Lifshitz Z."/>
            <person name="Cohen O."/>
            <person name="Gilbert J.A."/>
            <person name="Pupko T."/>
            <person name="Shuman H.A."/>
            <person name="Segal G."/>
        </authorList>
    </citation>
    <scope>NUCLEOTIDE SEQUENCE [LARGE SCALE GENOMIC DNA]</scope>
    <source>
        <strain evidence="3 5">ATCC 43877</strain>
    </source>
</reference>
<dbReference type="SUPFAM" id="SSF56317">
    <property type="entry name" value="Carbon-nitrogen hydrolase"/>
    <property type="match status" value="1"/>
</dbReference>
<evidence type="ECO:0000259" key="2">
    <source>
        <dbReference type="PROSITE" id="PS50263"/>
    </source>
</evidence>
<dbReference type="AlphaFoldDB" id="A0A378K1E0"/>
<dbReference type="GO" id="GO:0106008">
    <property type="term" value="F:2-oxoglutaramate amidase activity"/>
    <property type="evidence" value="ECO:0007669"/>
    <property type="project" value="TreeGrafter"/>
</dbReference>
<dbReference type="InterPro" id="IPR036526">
    <property type="entry name" value="C-N_Hydrolase_sf"/>
</dbReference>
<name>A0A378K1E0_9GAMM</name>
<sequence>MKFCCIQMSIKEADGETNRHTADAIINNNLGADFYLLPELWSSGYCHSEWVSMAKEDTPKTIEFMRNKAKELQASIGGSVIFLDEHSQLRNRFLLINSEGNILGYYDKSHLFTLMNEHLYLTPGNAIPIYEVNGFRIAPTICYDLRFPEMFRRLALRGVDVFLVSAEWPAAREHIMTTLSQARAIESQAFLVLSNRIGPNDTNELFAGHSMIAGPGGILVSAYNEMNTAITYTISKSEPVNAKKILPTFEHRLAGVDYD</sequence>
<evidence type="ECO:0000313" key="3">
    <source>
        <dbReference type="EMBL" id="KTD30748.1"/>
    </source>
</evidence>
<gene>
    <name evidence="4" type="primary">nitA_2</name>
    <name evidence="3" type="ORF">Lmor_2855</name>
    <name evidence="4" type="ORF">NCTC12239_02373</name>
</gene>
<feature type="domain" description="CN hydrolase" evidence="2">
    <location>
        <begin position="1"/>
        <end position="236"/>
    </location>
</feature>
<dbReference type="PROSITE" id="PS50263">
    <property type="entry name" value="CN_HYDROLASE"/>
    <property type="match status" value="1"/>
</dbReference>
<accession>A0A378K1E0</accession>
<proteinExistence type="inferred from homology"/>
<dbReference type="OrthoDB" id="9811121at2"/>
<dbReference type="InterPro" id="IPR052737">
    <property type="entry name" value="Omega-amidase_YafV"/>
</dbReference>
<dbReference type="STRING" id="39962.Lmor_2855"/>
<dbReference type="EC" id="3.5.5.1" evidence="4"/>
<evidence type="ECO:0000313" key="4">
    <source>
        <dbReference type="EMBL" id="STX63428.1"/>
    </source>
</evidence>
<dbReference type="EC" id="3.5.1.100" evidence="4"/>
<keyword evidence="5" id="KW-1185">Reference proteome</keyword>
<organism evidence="4 6">
    <name type="scientific">Legionella moravica</name>
    <dbReference type="NCBI Taxonomy" id="39962"/>
    <lineage>
        <taxon>Bacteria</taxon>
        <taxon>Pseudomonadati</taxon>
        <taxon>Pseudomonadota</taxon>
        <taxon>Gammaproteobacteria</taxon>
        <taxon>Legionellales</taxon>
        <taxon>Legionellaceae</taxon>
        <taxon>Legionella</taxon>
    </lineage>
</organism>
<comment type="similarity">
    <text evidence="1">Belongs to the carbon-nitrogen hydrolase superfamily. NIT1/NIT2 family.</text>
</comment>
<dbReference type="Gene3D" id="3.60.110.10">
    <property type="entry name" value="Carbon-nitrogen hydrolase"/>
    <property type="match status" value="1"/>
</dbReference>
<dbReference type="Pfam" id="PF00795">
    <property type="entry name" value="CN_hydrolase"/>
    <property type="match status" value="1"/>
</dbReference>
<dbReference type="InterPro" id="IPR003010">
    <property type="entry name" value="C-N_Hydrolase"/>
</dbReference>
<dbReference type="PANTHER" id="PTHR47799">
    <property type="entry name" value="OMEGA-AMIDASE YAFV"/>
    <property type="match status" value="1"/>
</dbReference>
<dbReference type="PANTHER" id="PTHR47799:SF1">
    <property type="entry name" value="OMEGA-AMIDASE YAFV"/>
    <property type="match status" value="1"/>
</dbReference>
<dbReference type="InterPro" id="IPR001110">
    <property type="entry name" value="UPF0012_CS"/>
</dbReference>